<keyword evidence="4" id="KW-1185">Reference proteome</keyword>
<protein>
    <submittedName>
        <fullName evidence="3">Uncharacterized protein</fullName>
    </submittedName>
</protein>
<accession>A0A0C2T5P4</accession>
<organism evidence="3 4">
    <name type="scientific">Amanita muscaria (strain Koide BX008)</name>
    <dbReference type="NCBI Taxonomy" id="946122"/>
    <lineage>
        <taxon>Eukaryota</taxon>
        <taxon>Fungi</taxon>
        <taxon>Dikarya</taxon>
        <taxon>Basidiomycota</taxon>
        <taxon>Agaricomycotina</taxon>
        <taxon>Agaricomycetes</taxon>
        <taxon>Agaricomycetidae</taxon>
        <taxon>Agaricales</taxon>
        <taxon>Pluteineae</taxon>
        <taxon>Amanitaceae</taxon>
        <taxon>Amanita</taxon>
    </lineage>
</organism>
<feature type="region of interest" description="Disordered" evidence="1">
    <location>
        <begin position="140"/>
        <end position="181"/>
    </location>
</feature>
<evidence type="ECO:0000313" key="3">
    <source>
        <dbReference type="EMBL" id="KIL71260.1"/>
    </source>
</evidence>
<feature type="chain" id="PRO_5002155828" evidence="2">
    <location>
        <begin position="18"/>
        <end position="210"/>
    </location>
</feature>
<dbReference type="EMBL" id="KN818222">
    <property type="protein sequence ID" value="KIL71260.1"/>
    <property type="molecule type" value="Genomic_DNA"/>
</dbReference>
<proteinExistence type="predicted"/>
<keyword evidence="2" id="KW-0732">Signal</keyword>
<name>A0A0C2T5P4_AMAMK</name>
<sequence length="210" mass="20751">MIFQLALLALVAPLVCATITLQAPNGTVRSNTPATFTWTSSDNADPPFFSLVLQATSFHNTYAIANNVLTTSGSISLTVPTVPAGDGYTLQAVNISDINDLYSTYGPFSIAAALSTTASSTATGASSSVTLPPGLSTSSGASSAGTATGSGTVSPSTLATSAGTITGSTTGTQTANTGTSTPFNNGANQAASSYTALALSAFTGIIFLAL</sequence>
<reference evidence="3 4" key="1">
    <citation type="submission" date="2014-04" db="EMBL/GenBank/DDBJ databases">
        <title>Evolutionary Origins and Diversification of the Mycorrhizal Mutualists.</title>
        <authorList>
            <consortium name="DOE Joint Genome Institute"/>
            <consortium name="Mycorrhizal Genomics Consortium"/>
            <person name="Kohler A."/>
            <person name="Kuo A."/>
            <person name="Nagy L.G."/>
            <person name="Floudas D."/>
            <person name="Copeland A."/>
            <person name="Barry K.W."/>
            <person name="Cichocki N."/>
            <person name="Veneault-Fourrey C."/>
            <person name="LaButti K."/>
            <person name="Lindquist E.A."/>
            <person name="Lipzen A."/>
            <person name="Lundell T."/>
            <person name="Morin E."/>
            <person name="Murat C."/>
            <person name="Riley R."/>
            <person name="Ohm R."/>
            <person name="Sun H."/>
            <person name="Tunlid A."/>
            <person name="Henrissat B."/>
            <person name="Grigoriev I.V."/>
            <person name="Hibbett D.S."/>
            <person name="Martin F."/>
        </authorList>
    </citation>
    <scope>NUCLEOTIDE SEQUENCE [LARGE SCALE GENOMIC DNA]</scope>
    <source>
        <strain evidence="3 4">Koide BX008</strain>
    </source>
</reference>
<gene>
    <name evidence="3" type="ORF">M378DRAFT_6067</name>
</gene>
<dbReference type="InParanoid" id="A0A0C2T5P4"/>
<dbReference type="OrthoDB" id="5420143at2759"/>
<evidence type="ECO:0000256" key="2">
    <source>
        <dbReference type="SAM" id="SignalP"/>
    </source>
</evidence>
<dbReference type="Proteomes" id="UP000054549">
    <property type="component" value="Unassembled WGS sequence"/>
</dbReference>
<dbReference type="HOGENOM" id="CLU_107694_0_0_1"/>
<evidence type="ECO:0000256" key="1">
    <source>
        <dbReference type="SAM" id="MobiDB-lite"/>
    </source>
</evidence>
<feature type="signal peptide" evidence="2">
    <location>
        <begin position="1"/>
        <end position="17"/>
    </location>
</feature>
<evidence type="ECO:0000313" key="4">
    <source>
        <dbReference type="Proteomes" id="UP000054549"/>
    </source>
</evidence>
<dbReference type="AlphaFoldDB" id="A0A0C2T5P4"/>
<dbReference type="STRING" id="946122.A0A0C2T5P4"/>